<accession>A0A6N9Q7U8</accession>
<dbReference type="AlphaFoldDB" id="A0A6N9Q7U8"/>
<feature type="domain" description="DOD-type homing endonuclease" evidence="1">
    <location>
        <begin position="91"/>
        <end position="242"/>
    </location>
</feature>
<dbReference type="PROSITE" id="PS50819">
    <property type="entry name" value="INTEIN_ENDONUCLEASE"/>
    <property type="match status" value="1"/>
</dbReference>
<evidence type="ECO:0000313" key="3">
    <source>
        <dbReference type="Proteomes" id="UP000448943"/>
    </source>
</evidence>
<sequence length="300" mass="35184">MIYIAILKNKKNKIQSYLLNNERVVEAYNLYKKGHSSVELGELFNVHHNTILRAFERNNLPIRSNKENSRKYKVENERSFKTINTAEKAYWLGFIYADGYISIRKSGQKIFGIALSSIDEDMLFKLNNFLKSEYLIKRYMSKGNNTYKNTQYSRLIITSDKLVEDLIKNGVVEHKTNILKPPNIKENLIKDFIRGYLDGDGSIIKSKSKHGGLNFTVGFIGTEDLLNYISIYLLNKELINKINKYEKRKKHQIVSNVRYGGNIQAQRILDHLYSNTDLYLSRKYNVYRDLKEYNNSRSYK</sequence>
<dbReference type="Gene3D" id="3.10.28.10">
    <property type="entry name" value="Homing endonucleases"/>
    <property type="match status" value="2"/>
</dbReference>
<keyword evidence="3" id="KW-1185">Reference proteome</keyword>
<evidence type="ECO:0000313" key="2">
    <source>
        <dbReference type="EMBL" id="NBI30985.1"/>
    </source>
</evidence>
<dbReference type="InterPro" id="IPR027434">
    <property type="entry name" value="Homing_endonucl"/>
</dbReference>
<dbReference type="EMBL" id="SIJB01000049">
    <property type="protein sequence ID" value="NBI30985.1"/>
    <property type="molecule type" value="Genomic_DNA"/>
</dbReference>
<protein>
    <recommendedName>
        <fullName evidence="1">DOD-type homing endonuclease domain-containing protein</fullName>
    </recommendedName>
</protein>
<comment type="caution">
    <text evidence="2">The sequence shown here is derived from an EMBL/GenBank/DDBJ whole genome shotgun (WGS) entry which is preliminary data.</text>
</comment>
<name>A0A6N9Q7U8_9BACL</name>
<dbReference type="GO" id="GO:0004519">
    <property type="term" value="F:endonuclease activity"/>
    <property type="evidence" value="ECO:0007669"/>
    <property type="project" value="InterPro"/>
</dbReference>
<organism evidence="2 3">
    <name type="scientific">Chengkuizengella marina</name>
    <dbReference type="NCBI Taxonomy" id="2507566"/>
    <lineage>
        <taxon>Bacteria</taxon>
        <taxon>Bacillati</taxon>
        <taxon>Bacillota</taxon>
        <taxon>Bacilli</taxon>
        <taxon>Bacillales</taxon>
        <taxon>Paenibacillaceae</taxon>
        <taxon>Chengkuizengella</taxon>
    </lineage>
</organism>
<evidence type="ECO:0000259" key="1">
    <source>
        <dbReference type="PROSITE" id="PS50819"/>
    </source>
</evidence>
<reference evidence="2 3" key="1">
    <citation type="submission" date="2019-01" db="EMBL/GenBank/DDBJ databases">
        <title>Chengkuizengella sp. nov., isolated from deep-sea sediment of East Pacific Ocean.</title>
        <authorList>
            <person name="Yang J."/>
            <person name="Lai Q."/>
            <person name="Shao Z."/>
        </authorList>
    </citation>
    <scope>NUCLEOTIDE SEQUENCE [LARGE SCALE GENOMIC DNA]</scope>
    <source>
        <strain evidence="2 3">YPA3-1-1</strain>
    </source>
</reference>
<dbReference type="Gene3D" id="1.10.10.60">
    <property type="entry name" value="Homeodomain-like"/>
    <property type="match status" value="1"/>
</dbReference>
<gene>
    <name evidence="2" type="ORF">ERL59_18705</name>
</gene>
<dbReference type="InterPro" id="IPR004042">
    <property type="entry name" value="Intein_endonuc_central"/>
</dbReference>
<dbReference type="InterPro" id="IPR004860">
    <property type="entry name" value="LAGLIDADG_dom"/>
</dbReference>
<dbReference type="RefSeq" id="WP_160647799.1">
    <property type="nucleotide sequence ID" value="NZ_SIJB01000049.1"/>
</dbReference>
<dbReference type="Pfam" id="PF14528">
    <property type="entry name" value="LAGLIDADG_3"/>
    <property type="match status" value="2"/>
</dbReference>
<proteinExistence type="predicted"/>
<dbReference type="OrthoDB" id="961985at2"/>
<dbReference type="Proteomes" id="UP000448943">
    <property type="component" value="Unassembled WGS sequence"/>
</dbReference>
<dbReference type="SUPFAM" id="SSF55608">
    <property type="entry name" value="Homing endonucleases"/>
    <property type="match status" value="2"/>
</dbReference>